<feature type="repeat" description="TPR" evidence="3">
    <location>
        <begin position="245"/>
        <end position="278"/>
    </location>
</feature>
<dbReference type="NCBIfam" id="TIGR02795">
    <property type="entry name" value="tol_pal_ybgF"/>
    <property type="match status" value="1"/>
</dbReference>
<dbReference type="Gene3D" id="1.25.40.10">
    <property type="entry name" value="Tetratricopeptide repeat domain"/>
    <property type="match status" value="1"/>
</dbReference>
<feature type="domain" description="Outer membrane lipoprotein BamD-like" evidence="4">
    <location>
        <begin position="171"/>
        <end position="292"/>
    </location>
</feature>
<feature type="domain" description="YbgF trimerisation" evidence="5">
    <location>
        <begin position="32"/>
        <end position="109"/>
    </location>
</feature>
<comment type="subcellular location">
    <subcellularLocation>
        <location evidence="2">Periplasm</location>
    </subcellularLocation>
</comment>
<dbReference type="EMBL" id="JBBDHC010000002">
    <property type="protein sequence ID" value="MEJ1248439.1"/>
    <property type="molecule type" value="Genomic_DNA"/>
</dbReference>
<keyword evidence="1 2" id="KW-0732">Signal</keyword>
<dbReference type="InterPro" id="IPR011990">
    <property type="entry name" value="TPR-like_helical_dom_sf"/>
</dbReference>
<feature type="repeat" description="TPR" evidence="3">
    <location>
        <begin position="208"/>
        <end position="241"/>
    </location>
</feature>
<accession>A0AAW9R395</accession>
<proteinExistence type="inferred from homology"/>
<dbReference type="InterPro" id="IPR019734">
    <property type="entry name" value="TPR_rpt"/>
</dbReference>
<dbReference type="SMART" id="SM00028">
    <property type="entry name" value="TPR"/>
    <property type="match status" value="2"/>
</dbReference>
<comment type="caution">
    <text evidence="6">The sequence shown here is derived from an EMBL/GenBank/DDBJ whole genome shotgun (WGS) entry which is preliminary data.</text>
</comment>
<evidence type="ECO:0000259" key="4">
    <source>
        <dbReference type="Pfam" id="PF13525"/>
    </source>
</evidence>
<evidence type="ECO:0000313" key="7">
    <source>
        <dbReference type="Proteomes" id="UP001364472"/>
    </source>
</evidence>
<dbReference type="HAMAP" id="MF_02066">
    <property type="entry name" value="CpoB"/>
    <property type="match status" value="1"/>
</dbReference>
<dbReference type="AlphaFoldDB" id="A0AAW9R395"/>
<dbReference type="PROSITE" id="PS50005">
    <property type="entry name" value="TPR"/>
    <property type="match status" value="2"/>
</dbReference>
<dbReference type="GO" id="GO:0043093">
    <property type="term" value="P:FtsZ-dependent cytokinesis"/>
    <property type="evidence" value="ECO:0007669"/>
    <property type="project" value="UniProtKB-UniRule"/>
</dbReference>
<evidence type="ECO:0000256" key="1">
    <source>
        <dbReference type="ARBA" id="ARBA00022729"/>
    </source>
</evidence>
<reference evidence="6 7" key="1">
    <citation type="journal article" date="2016" name="Antonie Van Leeuwenhoek">
        <title>Denitratimonas tolerans gen. nov., sp. nov., a denitrifying bacterium isolated from a bioreactor for tannery wastewater treatment.</title>
        <authorList>
            <person name="Han S.I."/>
            <person name="Kim J.O."/>
            <person name="Lee Y.R."/>
            <person name="Ekpeghere K.I."/>
            <person name="Koh S.C."/>
            <person name="Whang K.S."/>
        </authorList>
    </citation>
    <scope>NUCLEOTIDE SEQUENCE [LARGE SCALE GENOMIC DNA]</scope>
    <source>
        <strain evidence="6 7">KACC 17565</strain>
    </source>
</reference>
<keyword evidence="7" id="KW-1185">Reference proteome</keyword>
<dbReference type="InterPro" id="IPR034706">
    <property type="entry name" value="CpoB"/>
</dbReference>
<dbReference type="GO" id="GO:0030288">
    <property type="term" value="C:outer membrane-bounded periplasmic space"/>
    <property type="evidence" value="ECO:0007669"/>
    <property type="project" value="UniProtKB-UniRule"/>
</dbReference>
<keyword evidence="2" id="KW-0132">Cell division</keyword>
<evidence type="ECO:0000256" key="2">
    <source>
        <dbReference type="HAMAP-Rule" id="MF_02066"/>
    </source>
</evidence>
<evidence type="ECO:0000313" key="6">
    <source>
        <dbReference type="EMBL" id="MEJ1248439.1"/>
    </source>
</evidence>
<dbReference type="Pfam" id="PF13525">
    <property type="entry name" value="YfiO"/>
    <property type="match status" value="1"/>
</dbReference>
<feature type="coiled-coil region" evidence="2">
    <location>
        <begin position="55"/>
        <end position="89"/>
    </location>
</feature>
<name>A0AAW9R395_9GAMM</name>
<dbReference type="PROSITE" id="PS51257">
    <property type="entry name" value="PROKAR_LIPOPROTEIN"/>
    <property type="match status" value="1"/>
</dbReference>
<feature type="signal peptide" evidence="2">
    <location>
        <begin position="1"/>
        <end position="26"/>
    </location>
</feature>
<dbReference type="Pfam" id="PF16331">
    <property type="entry name" value="TolA_bind_tri"/>
    <property type="match status" value="1"/>
</dbReference>
<comment type="similarity">
    <text evidence="2">Belongs to the CpoB family.</text>
</comment>
<dbReference type="InterPro" id="IPR014162">
    <property type="entry name" value="CpoB_C"/>
</dbReference>
<dbReference type="SUPFAM" id="SSF48452">
    <property type="entry name" value="TPR-like"/>
    <property type="match status" value="1"/>
</dbReference>
<protein>
    <recommendedName>
        <fullName evidence="2">Cell division coordinator CpoB</fullName>
    </recommendedName>
</protein>
<dbReference type="Proteomes" id="UP001364472">
    <property type="component" value="Unassembled WGS sequence"/>
</dbReference>
<evidence type="ECO:0000259" key="5">
    <source>
        <dbReference type="Pfam" id="PF16331"/>
    </source>
</evidence>
<keyword evidence="3" id="KW-0802">TPR repeat</keyword>
<comment type="function">
    <text evidence="2">Mediates coordination of peptidoglycan synthesis and outer membrane constriction during cell division.</text>
</comment>
<dbReference type="GO" id="GO:0070206">
    <property type="term" value="P:protein trimerization"/>
    <property type="evidence" value="ECO:0007669"/>
    <property type="project" value="InterPro"/>
</dbReference>
<keyword evidence="2" id="KW-0175">Coiled coil</keyword>
<evidence type="ECO:0000256" key="3">
    <source>
        <dbReference type="PROSITE-ProRule" id="PRU00339"/>
    </source>
</evidence>
<dbReference type="Gene3D" id="1.20.5.110">
    <property type="match status" value="1"/>
</dbReference>
<feature type="chain" id="PRO_5043070350" description="Cell division coordinator CpoB" evidence="2">
    <location>
        <begin position="27"/>
        <end position="296"/>
    </location>
</feature>
<sequence precursor="true">MSRHFSVTCAAVVLWATAACFSAAFAQGGRLSLADRVAQLERQQQAAPATDANANLELLNRLTQLQSEVQALRGMLEEQDFKLREMERRNRDLAVDFDSRLERLEGGSGTAAPLIDREPATATGGTLGGVVGSVMEEPDVRAPVDGGVQSQPLDGGAAGAVLEPMADPAAERAVYDTAFDALKNGQYAEAARRFQSFLAQYPDGEFAPNAQYWLGESYYVTQNYQIALVTFERLLARFPASNKVPDALLKVGYCHYELRQWDLAESTLNQVIQTYPDSTVARLAQGRLRALRLENR</sequence>
<gene>
    <name evidence="6" type="primary">ybgF</name>
    <name evidence="2" type="synonym">cpoB</name>
    <name evidence="6" type="ORF">WB794_01935</name>
</gene>
<keyword evidence="2" id="KW-0131">Cell cycle</keyword>
<organism evidence="6 7">
    <name type="scientific">Denitratimonas tolerans</name>
    <dbReference type="NCBI Taxonomy" id="1338420"/>
    <lineage>
        <taxon>Bacteria</taxon>
        <taxon>Pseudomonadati</taxon>
        <taxon>Pseudomonadota</taxon>
        <taxon>Gammaproteobacteria</taxon>
        <taxon>Lysobacterales</taxon>
        <taxon>Lysobacteraceae</taxon>
        <taxon>Denitratimonas</taxon>
    </lineage>
</organism>
<dbReference type="InterPro" id="IPR032519">
    <property type="entry name" value="YbgF_tri"/>
</dbReference>
<keyword evidence="2" id="KW-0574">Periplasm</keyword>
<dbReference type="InterPro" id="IPR039565">
    <property type="entry name" value="BamD-like"/>
</dbReference>